<comment type="cofactor">
    <cofactor evidence="1">
        <name>pyridoxal 5'-phosphate</name>
        <dbReference type="ChEBI" id="CHEBI:597326"/>
    </cofactor>
</comment>
<evidence type="ECO:0000256" key="2">
    <source>
        <dbReference type="ARBA" id="ARBA00007441"/>
    </source>
</evidence>
<organism evidence="9 10">
    <name type="scientific">Delftia lacustris</name>
    <dbReference type="NCBI Taxonomy" id="558537"/>
    <lineage>
        <taxon>Bacteria</taxon>
        <taxon>Pseudomonadati</taxon>
        <taxon>Pseudomonadota</taxon>
        <taxon>Betaproteobacteria</taxon>
        <taxon>Burkholderiales</taxon>
        <taxon>Comamonadaceae</taxon>
        <taxon>Delftia</taxon>
    </lineage>
</organism>
<evidence type="ECO:0000313" key="8">
    <source>
        <dbReference type="EMBL" id="QPS80644.1"/>
    </source>
</evidence>
<evidence type="ECO:0000313" key="11">
    <source>
        <dbReference type="Proteomes" id="UP000595064"/>
    </source>
</evidence>
<dbReference type="Gene3D" id="3.40.640.10">
    <property type="entry name" value="Type I PLP-dependent aspartate aminotransferase-like (Major domain)"/>
    <property type="match status" value="1"/>
</dbReference>
<evidence type="ECO:0000256" key="3">
    <source>
        <dbReference type="ARBA" id="ARBA00011738"/>
    </source>
</evidence>
<reference evidence="8 11" key="2">
    <citation type="submission" date="2020-12" db="EMBL/GenBank/DDBJ databases">
        <title>FDA dAtabase for Regulatory Grade micrObial Sequences (FDA-ARGOS): Supporting development and validation of Infectious Disease Dx tests.</title>
        <authorList>
            <person name="Sproer C."/>
            <person name="Gronow S."/>
            <person name="Severitt S."/>
            <person name="Schroder I."/>
            <person name="Tallon L."/>
            <person name="Sadzewicz L."/>
            <person name="Zhao X."/>
            <person name="Boylan J."/>
            <person name="Ott S."/>
            <person name="Bowen H."/>
            <person name="Vavikolanu K."/>
            <person name="Mehta A."/>
            <person name="Aluvathingal J."/>
            <person name="Nadendla S."/>
            <person name="Lowell S."/>
            <person name="Myers T."/>
            <person name="Yan Y."/>
            <person name="Sichtig H."/>
        </authorList>
    </citation>
    <scope>NUCLEOTIDE SEQUENCE [LARGE SCALE GENOMIC DNA]</scope>
    <source>
        <strain evidence="8 11">FDAARGOS_890</strain>
    </source>
</reference>
<dbReference type="InterPro" id="IPR015422">
    <property type="entry name" value="PyrdxlP-dep_Trfase_small"/>
</dbReference>
<dbReference type="Proteomes" id="UP000595064">
    <property type="component" value="Chromosome"/>
</dbReference>
<evidence type="ECO:0000313" key="9">
    <source>
        <dbReference type="EMBL" id="SDY63445.1"/>
    </source>
</evidence>
<dbReference type="InterPro" id="IPR015424">
    <property type="entry name" value="PyrdxlP-dep_Trfase"/>
</dbReference>
<evidence type="ECO:0000256" key="5">
    <source>
        <dbReference type="ARBA" id="ARBA00022679"/>
    </source>
</evidence>
<dbReference type="FunFam" id="3.40.640.10:FF:000053">
    <property type="entry name" value="Aminotransferase, class I"/>
    <property type="match status" value="1"/>
</dbReference>
<dbReference type="GO" id="GO:0030170">
    <property type="term" value="F:pyridoxal phosphate binding"/>
    <property type="evidence" value="ECO:0007669"/>
    <property type="project" value="InterPro"/>
</dbReference>
<evidence type="ECO:0000259" key="7">
    <source>
        <dbReference type="Pfam" id="PF00155"/>
    </source>
</evidence>
<dbReference type="Gene3D" id="3.90.1150.10">
    <property type="entry name" value="Aspartate Aminotransferase, domain 1"/>
    <property type="match status" value="1"/>
</dbReference>
<sequence>MSTADLGIQSPTAHLFNPLFAHPEGSPIRELFPYLSRPGMLSLAGGYPSPSLFDAEGLQQAAMAALQQDAAASLQYGASEGQLPLREALAALCATRGIACTPADMIVTTGSQQAFDLLVKVLVEPGDPVLVEVPAYPATLQTLKLAQAQVVAVPTDEHGLDTGALASLLAQWPHARRPKLLYTVPNFSNPGGTLLPAARREALVALARQHGFVIVEDDPYGELRFTGQREPSIYETGLAQCGAQSNPVVYLSSLSKTVAPALRIGWMLADAQLLRRCTIAKQTADLCTSPLAQMIAAHYLRSGRYAPQLAQACAEYAARMDALCSGMQSALGEQIRFVRPAGGMFVWAQLLPPQRHAGEPEALARALFTAAVEQGVLYVPGKAFFPAEAAQQAGLCMRLSYAAPTVPQITEAVARLGRAWGQAVS</sequence>
<dbReference type="GeneID" id="94690279"/>
<dbReference type="CDD" id="cd00609">
    <property type="entry name" value="AAT_like"/>
    <property type="match status" value="1"/>
</dbReference>
<dbReference type="GO" id="GO:0003677">
    <property type="term" value="F:DNA binding"/>
    <property type="evidence" value="ECO:0007669"/>
    <property type="project" value="UniProtKB-KW"/>
</dbReference>
<protein>
    <submittedName>
        <fullName evidence="9">DNA-binding transcriptional regulator, MocR family, contains an aminotransferase domain</fullName>
    </submittedName>
    <submittedName>
        <fullName evidence="8">PLP-dependent aminotransferase family protein</fullName>
    </submittedName>
</protein>
<dbReference type="PANTHER" id="PTHR42790:SF19">
    <property type="entry name" value="KYNURENINE_ALPHA-AMINOADIPATE AMINOTRANSFERASE, MITOCHONDRIAL"/>
    <property type="match status" value="1"/>
</dbReference>
<dbReference type="EMBL" id="CP065748">
    <property type="protein sequence ID" value="QPS80644.1"/>
    <property type="molecule type" value="Genomic_DNA"/>
</dbReference>
<evidence type="ECO:0000256" key="4">
    <source>
        <dbReference type="ARBA" id="ARBA00022576"/>
    </source>
</evidence>
<keyword evidence="4 9" id="KW-0032">Aminotransferase</keyword>
<evidence type="ECO:0000256" key="1">
    <source>
        <dbReference type="ARBA" id="ARBA00001933"/>
    </source>
</evidence>
<keyword evidence="11" id="KW-1185">Reference proteome</keyword>
<dbReference type="GO" id="GO:1901605">
    <property type="term" value="P:alpha-amino acid metabolic process"/>
    <property type="evidence" value="ECO:0007669"/>
    <property type="project" value="TreeGrafter"/>
</dbReference>
<evidence type="ECO:0000256" key="6">
    <source>
        <dbReference type="ARBA" id="ARBA00022898"/>
    </source>
</evidence>
<name>A0A1H3LHW6_9BURK</name>
<evidence type="ECO:0000313" key="10">
    <source>
        <dbReference type="Proteomes" id="UP000183417"/>
    </source>
</evidence>
<dbReference type="KEGG" id="dla:I6G47_27300"/>
<dbReference type="Pfam" id="PF00155">
    <property type="entry name" value="Aminotran_1_2"/>
    <property type="match status" value="1"/>
</dbReference>
<dbReference type="InterPro" id="IPR015421">
    <property type="entry name" value="PyrdxlP-dep_Trfase_major"/>
</dbReference>
<dbReference type="EMBL" id="FNPE01000006">
    <property type="protein sequence ID" value="SDY63445.1"/>
    <property type="molecule type" value="Genomic_DNA"/>
</dbReference>
<comment type="subunit">
    <text evidence="3">Homodimer.</text>
</comment>
<reference evidence="9 10" key="1">
    <citation type="submission" date="2016-10" db="EMBL/GenBank/DDBJ databases">
        <authorList>
            <person name="de Groot N.N."/>
        </authorList>
    </citation>
    <scope>NUCLEOTIDE SEQUENCE [LARGE SCALE GENOMIC DNA]</scope>
    <source>
        <strain evidence="9 10">LMG 24775</strain>
    </source>
</reference>
<keyword evidence="9" id="KW-0238">DNA-binding</keyword>
<dbReference type="Proteomes" id="UP000183417">
    <property type="component" value="Unassembled WGS sequence"/>
</dbReference>
<gene>
    <name evidence="8" type="ORF">I6G47_27300</name>
    <name evidence="9" type="ORF">SAMN05421547_106190</name>
</gene>
<keyword evidence="6" id="KW-0663">Pyridoxal phosphate</keyword>
<dbReference type="InterPro" id="IPR004839">
    <property type="entry name" value="Aminotransferase_I/II_large"/>
</dbReference>
<proteinExistence type="inferred from homology"/>
<dbReference type="GO" id="GO:0008483">
    <property type="term" value="F:transaminase activity"/>
    <property type="evidence" value="ECO:0007669"/>
    <property type="project" value="UniProtKB-KW"/>
</dbReference>
<dbReference type="SUPFAM" id="SSF53383">
    <property type="entry name" value="PLP-dependent transferases"/>
    <property type="match status" value="1"/>
</dbReference>
<dbReference type="PANTHER" id="PTHR42790">
    <property type="entry name" value="AMINOTRANSFERASE"/>
    <property type="match status" value="1"/>
</dbReference>
<accession>A0A1H3LHW6</accession>
<dbReference type="RefSeq" id="WP_016450889.1">
    <property type="nucleotide sequence ID" value="NZ_CP065748.1"/>
</dbReference>
<feature type="domain" description="Aminotransferase class I/classII large" evidence="7">
    <location>
        <begin position="60"/>
        <end position="416"/>
    </location>
</feature>
<dbReference type="AlphaFoldDB" id="A0A1H3LHW6"/>
<keyword evidence="5 9" id="KW-0808">Transferase</keyword>
<comment type="similarity">
    <text evidence="2">Belongs to the class-I pyridoxal-phosphate-dependent aminotransferase family.</text>
</comment>
<dbReference type="InterPro" id="IPR050859">
    <property type="entry name" value="Class-I_PLP-dep_aminotransf"/>
</dbReference>